<dbReference type="RefSeq" id="XP_069203667.1">
    <property type="nucleotide sequence ID" value="XM_069340192.1"/>
</dbReference>
<dbReference type="Pfam" id="PF16589">
    <property type="entry name" value="BRCT_2"/>
    <property type="match status" value="1"/>
</dbReference>
<dbReference type="GeneID" id="95974758"/>
<evidence type="ECO:0000313" key="4">
    <source>
        <dbReference type="Proteomes" id="UP001562354"/>
    </source>
</evidence>
<protein>
    <recommendedName>
        <fullName evidence="2">BRCT domain-containing protein</fullName>
    </recommendedName>
</protein>
<accession>A0ABR3PMP2</accession>
<gene>
    <name evidence="3" type="ORF">AAFC00_001055</name>
</gene>
<feature type="domain" description="BRCT" evidence="2">
    <location>
        <begin position="182"/>
        <end position="298"/>
    </location>
</feature>
<organism evidence="3 4">
    <name type="scientific">Neodothiora populina</name>
    <dbReference type="NCBI Taxonomy" id="2781224"/>
    <lineage>
        <taxon>Eukaryota</taxon>
        <taxon>Fungi</taxon>
        <taxon>Dikarya</taxon>
        <taxon>Ascomycota</taxon>
        <taxon>Pezizomycotina</taxon>
        <taxon>Dothideomycetes</taxon>
        <taxon>Dothideomycetidae</taxon>
        <taxon>Dothideales</taxon>
        <taxon>Dothioraceae</taxon>
        <taxon>Neodothiora</taxon>
    </lineage>
</organism>
<feature type="region of interest" description="Disordered" evidence="1">
    <location>
        <begin position="161"/>
        <end position="182"/>
    </location>
</feature>
<dbReference type="Proteomes" id="UP001562354">
    <property type="component" value="Unassembled WGS sequence"/>
</dbReference>
<dbReference type="InterPro" id="IPR036420">
    <property type="entry name" value="BRCT_dom_sf"/>
</dbReference>
<evidence type="ECO:0000256" key="1">
    <source>
        <dbReference type="SAM" id="MobiDB-lite"/>
    </source>
</evidence>
<evidence type="ECO:0000259" key="2">
    <source>
        <dbReference type="PROSITE" id="PS50172"/>
    </source>
</evidence>
<dbReference type="Gene3D" id="3.40.50.10190">
    <property type="entry name" value="BRCT domain"/>
    <property type="match status" value="1"/>
</dbReference>
<reference evidence="3 4" key="1">
    <citation type="submission" date="2024-07" db="EMBL/GenBank/DDBJ databases">
        <title>Draft sequence of the Neodothiora populina.</title>
        <authorList>
            <person name="Drown D.D."/>
            <person name="Schuette U.S."/>
            <person name="Buechlein A.B."/>
            <person name="Rusch D.R."/>
            <person name="Winton L.W."/>
            <person name="Adams G.A."/>
        </authorList>
    </citation>
    <scope>NUCLEOTIDE SEQUENCE [LARGE SCALE GENOMIC DNA]</scope>
    <source>
        <strain evidence="3 4">CPC 39397</strain>
    </source>
</reference>
<dbReference type="InterPro" id="IPR001357">
    <property type="entry name" value="BRCT_dom"/>
</dbReference>
<dbReference type="EMBL" id="JBFMKM010000003">
    <property type="protein sequence ID" value="KAL1310818.1"/>
    <property type="molecule type" value="Genomic_DNA"/>
</dbReference>
<dbReference type="PROSITE" id="PS50172">
    <property type="entry name" value="BRCT"/>
    <property type="match status" value="1"/>
</dbReference>
<feature type="compositionally biased region" description="Low complexity" evidence="1">
    <location>
        <begin position="167"/>
        <end position="178"/>
    </location>
</feature>
<feature type="region of interest" description="Disordered" evidence="1">
    <location>
        <begin position="1"/>
        <end position="57"/>
    </location>
</feature>
<keyword evidence="4" id="KW-1185">Reference proteome</keyword>
<proteinExistence type="predicted"/>
<comment type="caution">
    <text evidence="3">The sequence shown here is derived from an EMBL/GenBank/DDBJ whole genome shotgun (WGS) entry which is preliminary data.</text>
</comment>
<name>A0ABR3PMP2_9PEZI</name>
<dbReference type="SUPFAM" id="SSF52113">
    <property type="entry name" value="BRCT domain"/>
    <property type="match status" value="1"/>
</dbReference>
<dbReference type="SMART" id="SM00292">
    <property type="entry name" value="BRCT"/>
    <property type="match status" value="1"/>
</dbReference>
<evidence type="ECO:0000313" key="3">
    <source>
        <dbReference type="EMBL" id="KAL1310818.1"/>
    </source>
</evidence>
<feature type="region of interest" description="Disordered" evidence="1">
    <location>
        <begin position="84"/>
        <end position="104"/>
    </location>
</feature>
<feature type="compositionally biased region" description="Polar residues" evidence="1">
    <location>
        <begin position="1"/>
        <end position="21"/>
    </location>
</feature>
<sequence length="319" mass="33763">MPQSPLSASKQPSANTPSKPTLSVKPTLGAHFDAWNSSSTGHQRAENRLAGSTSWRNSRSMKLGVQFSSGAGGGQRIADTVGAGSEGFGSDGRTENGGWVRGASGLRGRGQMSLIEAFGVKKGGIAREVRKENDRADTTIAPLHNDNDSNDMIYLEGEERPNHASATTDSITTTTTNPPSNPIPQIFKNLTIYINGSTAPTISDHKLKSLLVSHGARISIALGRRTVTHVILGRPNANNNSNTISATESGSGGGLAATKIQKEIASKVGNNSVRFVTVEWVMESVRLGKRAAESRFEALRLAPKKTGDLVGMFSRKAKS</sequence>